<keyword evidence="15" id="KW-1185">Reference proteome</keyword>
<dbReference type="PANTHER" id="PTHR14269:SF62">
    <property type="entry name" value="CDP-DIACYLGLYCEROL--GLYCEROL-3-PHOSPHATE 3-PHOSPHATIDYLTRANSFERASE 1, CHLOROPLASTIC"/>
    <property type="match status" value="1"/>
</dbReference>
<gene>
    <name evidence="14" type="ORF">BKA02_002197</name>
</gene>
<evidence type="ECO:0000256" key="6">
    <source>
        <dbReference type="ARBA" id="ARBA00022989"/>
    </source>
</evidence>
<evidence type="ECO:0000256" key="8">
    <source>
        <dbReference type="ARBA" id="ARBA00023136"/>
    </source>
</evidence>
<comment type="caution">
    <text evidence="14">The sequence shown here is derived from an EMBL/GenBank/DDBJ whole genome shotgun (WGS) entry which is preliminary data.</text>
</comment>
<dbReference type="AlphaFoldDB" id="A0A7Y9EWB6"/>
<dbReference type="PROSITE" id="PS00379">
    <property type="entry name" value="CDP_ALCOHOL_P_TRANSF"/>
    <property type="match status" value="1"/>
</dbReference>
<dbReference type="EC" id="2.7.8.5" evidence="11"/>
<evidence type="ECO:0000256" key="4">
    <source>
        <dbReference type="ARBA" id="ARBA00022679"/>
    </source>
</evidence>
<keyword evidence="8 13" id="KW-0472">Membrane</keyword>
<dbReference type="InterPro" id="IPR048254">
    <property type="entry name" value="CDP_ALCOHOL_P_TRANSF_CS"/>
</dbReference>
<keyword evidence="5 13" id="KW-0812">Transmembrane</keyword>
<keyword evidence="7" id="KW-0443">Lipid metabolism</keyword>
<keyword evidence="4 12" id="KW-0808">Transferase</keyword>
<evidence type="ECO:0000313" key="14">
    <source>
        <dbReference type="EMBL" id="NYD55142.1"/>
    </source>
</evidence>
<feature type="transmembrane region" description="Helical" evidence="13">
    <location>
        <begin position="41"/>
        <end position="61"/>
    </location>
</feature>
<dbReference type="Proteomes" id="UP000552045">
    <property type="component" value="Unassembled WGS sequence"/>
</dbReference>
<dbReference type="Pfam" id="PF01066">
    <property type="entry name" value="CDP-OH_P_transf"/>
    <property type="match status" value="1"/>
</dbReference>
<evidence type="ECO:0000256" key="9">
    <source>
        <dbReference type="ARBA" id="ARBA00023209"/>
    </source>
</evidence>
<protein>
    <recommendedName>
        <fullName evidence="11">CDP-diacylglycerol--glycerol-3-phosphate 3-phosphatidyltransferase</fullName>
        <ecNumber evidence="11">2.7.8.5</ecNumber>
    </recommendedName>
</protein>
<comment type="similarity">
    <text evidence="2 12">Belongs to the CDP-alcohol phosphatidyltransferase class-I family.</text>
</comment>
<dbReference type="InterPro" id="IPR000462">
    <property type="entry name" value="CDP-OH_P_trans"/>
</dbReference>
<organism evidence="14 15">
    <name type="scientific">Microbacterium pseudoresistens</name>
    <dbReference type="NCBI Taxonomy" id="640634"/>
    <lineage>
        <taxon>Bacteria</taxon>
        <taxon>Bacillati</taxon>
        <taxon>Actinomycetota</taxon>
        <taxon>Actinomycetes</taxon>
        <taxon>Micrococcales</taxon>
        <taxon>Microbacteriaceae</taxon>
        <taxon>Microbacterium</taxon>
    </lineage>
</organism>
<keyword evidence="9" id="KW-0594">Phospholipid biosynthesis</keyword>
<feature type="transmembrane region" description="Helical" evidence="13">
    <location>
        <begin position="12"/>
        <end position="29"/>
    </location>
</feature>
<sequence>MAIPRQLPNAITVIRIPLAIVFFVLLLLGGRYGETDIALRWVAAALFVLAISTDWVDGYLARKYDIVSDFGKLWDPIADKLLTGAGFIGLAILDEVWWWVVIVILIREWGITAHRLVVAKEHVVAAAWMGKIKTAVQGVALAWALLPLHLLIGLDAWTLVTAVLMGIVLVLTLASGADYVRAQVRGSRAHASGSQAPHDER</sequence>
<keyword evidence="10" id="KW-1208">Phospholipid metabolism</keyword>
<dbReference type="RefSeq" id="WP_179434009.1">
    <property type="nucleotide sequence ID" value="NZ_BAABLC010000002.1"/>
</dbReference>
<comment type="subcellular location">
    <subcellularLocation>
        <location evidence="1">Membrane</location>
        <topology evidence="1">Multi-pass membrane protein</topology>
    </subcellularLocation>
</comment>
<reference evidence="14 15" key="1">
    <citation type="submission" date="2020-07" db="EMBL/GenBank/DDBJ databases">
        <title>Sequencing the genomes of 1000 actinobacteria strains.</title>
        <authorList>
            <person name="Klenk H.-P."/>
        </authorList>
    </citation>
    <scope>NUCLEOTIDE SEQUENCE [LARGE SCALE GENOMIC DNA]</scope>
    <source>
        <strain evidence="14 15">DSM 22185</strain>
    </source>
</reference>
<dbReference type="EMBL" id="JACCBH010000001">
    <property type="protein sequence ID" value="NYD55142.1"/>
    <property type="molecule type" value="Genomic_DNA"/>
</dbReference>
<evidence type="ECO:0000256" key="12">
    <source>
        <dbReference type="RuleBase" id="RU003750"/>
    </source>
</evidence>
<dbReference type="UniPathway" id="UPA00085"/>
<evidence type="ECO:0000256" key="1">
    <source>
        <dbReference type="ARBA" id="ARBA00004141"/>
    </source>
</evidence>
<keyword evidence="3" id="KW-0444">Lipid biosynthesis</keyword>
<dbReference type="GO" id="GO:0008444">
    <property type="term" value="F:CDP-diacylglycerol-glycerol-3-phosphate 3-phosphatidyltransferase activity"/>
    <property type="evidence" value="ECO:0007669"/>
    <property type="project" value="UniProtKB-UniRule"/>
</dbReference>
<evidence type="ECO:0000256" key="13">
    <source>
        <dbReference type="SAM" id="Phobius"/>
    </source>
</evidence>
<dbReference type="GO" id="GO:0016020">
    <property type="term" value="C:membrane"/>
    <property type="evidence" value="ECO:0007669"/>
    <property type="project" value="UniProtKB-SubCell"/>
</dbReference>
<dbReference type="PIRSF" id="PIRSF000847">
    <property type="entry name" value="Phos_ph_gly_syn"/>
    <property type="match status" value="1"/>
</dbReference>
<dbReference type="PANTHER" id="PTHR14269">
    <property type="entry name" value="CDP-DIACYLGLYCEROL--GLYCEROL-3-PHOSPHATE 3-PHOSPHATIDYLTRANSFERASE-RELATED"/>
    <property type="match status" value="1"/>
</dbReference>
<proteinExistence type="inferred from homology"/>
<evidence type="ECO:0000256" key="7">
    <source>
        <dbReference type="ARBA" id="ARBA00023098"/>
    </source>
</evidence>
<dbReference type="Gene3D" id="1.20.120.1760">
    <property type="match status" value="1"/>
</dbReference>
<feature type="transmembrane region" description="Helical" evidence="13">
    <location>
        <begin position="135"/>
        <end position="152"/>
    </location>
</feature>
<dbReference type="InterPro" id="IPR050324">
    <property type="entry name" value="CDP-alcohol_PTase-I"/>
</dbReference>
<dbReference type="InterPro" id="IPR004570">
    <property type="entry name" value="Phosphatidylglycerol_P_synth"/>
</dbReference>
<evidence type="ECO:0000256" key="11">
    <source>
        <dbReference type="NCBIfam" id="TIGR00560"/>
    </source>
</evidence>
<evidence type="ECO:0000256" key="3">
    <source>
        <dbReference type="ARBA" id="ARBA00022516"/>
    </source>
</evidence>
<dbReference type="InterPro" id="IPR043130">
    <property type="entry name" value="CDP-OH_PTrfase_TM_dom"/>
</dbReference>
<name>A0A7Y9EWB6_9MICO</name>
<dbReference type="GO" id="GO:0046474">
    <property type="term" value="P:glycerophospholipid biosynthetic process"/>
    <property type="evidence" value="ECO:0007669"/>
    <property type="project" value="TreeGrafter"/>
</dbReference>
<evidence type="ECO:0000256" key="10">
    <source>
        <dbReference type="ARBA" id="ARBA00023264"/>
    </source>
</evidence>
<evidence type="ECO:0000313" key="15">
    <source>
        <dbReference type="Proteomes" id="UP000552045"/>
    </source>
</evidence>
<feature type="transmembrane region" description="Helical" evidence="13">
    <location>
        <begin position="158"/>
        <end position="180"/>
    </location>
</feature>
<evidence type="ECO:0000256" key="2">
    <source>
        <dbReference type="ARBA" id="ARBA00010441"/>
    </source>
</evidence>
<keyword evidence="6 13" id="KW-1133">Transmembrane helix</keyword>
<dbReference type="NCBIfam" id="TIGR00560">
    <property type="entry name" value="pgsA"/>
    <property type="match status" value="1"/>
</dbReference>
<feature type="transmembrane region" description="Helical" evidence="13">
    <location>
        <begin position="81"/>
        <end position="106"/>
    </location>
</feature>
<accession>A0A7Y9EWB6</accession>
<evidence type="ECO:0000256" key="5">
    <source>
        <dbReference type="ARBA" id="ARBA00022692"/>
    </source>
</evidence>